<keyword evidence="3" id="KW-0808">Transferase</keyword>
<dbReference type="Pfam" id="PF00201">
    <property type="entry name" value="UDPGT"/>
    <property type="match status" value="1"/>
</dbReference>
<accession>A0AA38IRQ7</accession>
<evidence type="ECO:0000256" key="4">
    <source>
        <dbReference type="SAM" id="SignalP"/>
    </source>
</evidence>
<dbReference type="PANTHER" id="PTHR48043">
    <property type="entry name" value="EG:EG0003.4 PROTEIN-RELATED"/>
    <property type="match status" value="1"/>
</dbReference>
<dbReference type="InterPro" id="IPR002213">
    <property type="entry name" value="UDP_glucos_trans"/>
</dbReference>
<keyword evidence="6" id="KW-1185">Reference proteome</keyword>
<dbReference type="GO" id="GO:0008194">
    <property type="term" value="F:UDP-glycosyltransferase activity"/>
    <property type="evidence" value="ECO:0007669"/>
    <property type="project" value="InterPro"/>
</dbReference>
<dbReference type="PANTHER" id="PTHR48043:SF145">
    <property type="entry name" value="FI06409P-RELATED"/>
    <property type="match status" value="1"/>
</dbReference>
<evidence type="ECO:0000256" key="2">
    <source>
        <dbReference type="ARBA" id="ARBA00022676"/>
    </source>
</evidence>
<dbReference type="SUPFAM" id="SSF53756">
    <property type="entry name" value="UDP-Glycosyltransferase/glycogen phosphorylase"/>
    <property type="match status" value="1"/>
</dbReference>
<keyword evidence="4" id="KW-0732">Signal</keyword>
<feature type="signal peptide" evidence="4">
    <location>
        <begin position="1"/>
        <end position="18"/>
    </location>
</feature>
<keyword evidence="2" id="KW-0328">Glycosyltransferase</keyword>
<evidence type="ECO:0008006" key="7">
    <source>
        <dbReference type="Google" id="ProtNLM"/>
    </source>
</evidence>
<evidence type="ECO:0000313" key="6">
    <source>
        <dbReference type="Proteomes" id="UP001168821"/>
    </source>
</evidence>
<comment type="caution">
    <text evidence="5">The sequence shown here is derived from an EMBL/GenBank/DDBJ whole genome shotgun (WGS) entry which is preliminary data.</text>
</comment>
<evidence type="ECO:0000313" key="5">
    <source>
        <dbReference type="EMBL" id="KAJ3658304.1"/>
    </source>
</evidence>
<comment type="similarity">
    <text evidence="1">Belongs to the UDP-glycosyltransferase family.</text>
</comment>
<dbReference type="EMBL" id="JALNTZ010000003">
    <property type="protein sequence ID" value="KAJ3658304.1"/>
    <property type="molecule type" value="Genomic_DNA"/>
</dbReference>
<evidence type="ECO:0000256" key="1">
    <source>
        <dbReference type="ARBA" id="ARBA00009995"/>
    </source>
</evidence>
<reference evidence="5" key="1">
    <citation type="journal article" date="2023" name="G3 (Bethesda)">
        <title>Whole genome assemblies of Zophobas morio and Tenebrio molitor.</title>
        <authorList>
            <person name="Kaur S."/>
            <person name="Stinson S.A."/>
            <person name="diCenzo G.C."/>
        </authorList>
    </citation>
    <scope>NUCLEOTIDE SEQUENCE</scope>
    <source>
        <strain evidence="5">QUZm001</strain>
    </source>
</reference>
<evidence type="ECO:0000256" key="3">
    <source>
        <dbReference type="ARBA" id="ARBA00022679"/>
    </source>
</evidence>
<dbReference type="AlphaFoldDB" id="A0AA38IRQ7"/>
<dbReference type="InterPro" id="IPR050271">
    <property type="entry name" value="UDP-glycosyltransferase"/>
</dbReference>
<dbReference type="Proteomes" id="UP001168821">
    <property type="component" value="Unassembled WGS sequence"/>
</dbReference>
<sequence length="242" mass="27349">MQLVQVLILLNLCFVAWSYRILVICAFPGRSHCKIFEAISLGLMEKQHDITFLSYFPIEEPSLNYTSVDLRQPGHSYLNYLSLKMYTGTKFQNWLSLVFAVETTKLICEKDFASDQVRKFLKESHSFDVIVAPMLNSDCYLSFMYKFGAPVVGISAISVTEWVSEKFGIPNNPAYIPNSLAELGNPTTLVEKIDNLLNGLFQRVYHEILMVSTGEKTAKEYFGEGLPPLNKLVGEEGPKRAP</sequence>
<proteinExistence type="inferred from homology"/>
<protein>
    <recommendedName>
        <fullName evidence="7">Glucuronosyltransferase</fullName>
    </recommendedName>
</protein>
<name>A0AA38IRQ7_9CUCU</name>
<feature type="chain" id="PRO_5041438244" description="Glucuronosyltransferase" evidence="4">
    <location>
        <begin position="19"/>
        <end position="242"/>
    </location>
</feature>
<organism evidence="5 6">
    <name type="scientific">Zophobas morio</name>
    <dbReference type="NCBI Taxonomy" id="2755281"/>
    <lineage>
        <taxon>Eukaryota</taxon>
        <taxon>Metazoa</taxon>
        <taxon>Ecdysozoa</taxon>
        <taxon>Arthropoda</taxon>
        <taxon>Hexapoda</taxon>
        <taxon>Insecta</taxon>
        <taxon>Pterygota</taxon>
        <taxon>Neoptera</taxon>
        <taxon>Endopterygota</taxon>
        <taxon>Coleoptera</taxon>
        <taxon>Polyphaga</taxon>
        <taxon>Cucujiformia</taxon>
        <taxon>Tenebrionidae</taxon>
        <taxon>Zophobas</taxon>
    </lineage>
</organism>
<gene>
    <name evidence="5" type="ORF">Zmor_010052</name>
</gene>